<evidence type="ECO:0000259" key="9">
    <source>
        <dbReference type="Pfam" id="PF03345"/>
    </source>
</evidence>
<organism evidence="11 12">
    <name type="scientific">Hanseniaspora valbyensis NRRL Y-1626</name>
    <dbReference type="NCBI Taxonomy" id="766949"/>
    <lineage>
        <taxon>Eukaryota</taxon>
        <taxon>Fungi</taxon>
        <taxon>Dikarya</taxon>
        <taxon>Ascomycota</taxon>
        <taxon>Saccharomycotina</taxon>
        <taxon>Saccharomycetes</taxon>
        <taxon>Saccharomycodales</taxon>
        <taxon>Saccharomycodaceae</taxon>
        <taxon>Hanseniaspora</taxon>
    </lineage>
</organism>
<evidence type="ECO:0000256" key="3">
    <source>
        <dbReference type="ARBA" id="ARBA00008743"/>
    </source>
</evidence>
<name>A0A1B7THY8_9ASCO</name>
<dbReference type="GO" id="GO:0008250">
    <property type="term" value="C:oligosaccharyltransferase complex"/>
    <property type="evidence" value="ECO:0007669"/>
    <property type="project" value="TreeGrafter"/>
</dbReference>
<evidence type="ECO:0000256" key="5">
    <source>
        <dbReference type="ARBA" id="ARBA00022824"/>
    </source>
</evidence>
<feature type="domain" description="OST48 middle" evidence="10">
    <location>
        <begin position="302"/>
        <end position="443"/>
    </location>
</feature>
<comment type="subunit">
    <text evidence="8">Component of the oligosaccharyltransferase (OST) complex.</text>
</comment>
<dbReference type="Proteomes" id="UP000092321">
    <property type="component" value="Unassembled WGS sequence"/>
</dbReference>
<dbReference type="SUPFAM" id="SSF52317">
    <property type="entry name" value="Class I glutamine amidotransferase-like"/>
    <property type="match status" value="1"/>
</dbReference>
<feature type="transmembrane region" description="Helical" evidence="8">
    <location>
        <begin position="420"/>
        <end position="443"/>
    </location>
</feature>
<dbReference type="AlphaFoldDB" id="A0A1B7THY8"/>
<evidence type="ECO:0000256" key="2">
    <source>
        <dbReference type="ARBA" id="ARBA00004922"/>
    </source>
</evidence>
<accession>A0A1B7THY8</accession>
<dbReference type="InterPro" id="IPR029062">
    <property type="entry name" value="Class_I_gatase-like"/>
</dbReference>
<dbReference type="GO" id="GO:0018279">
    <property type="term" value="P:protein N-linked glycosylation via asparagine"/>
    <property type="evidence" value="ECO:0007669"/>
    <property type="project" value="UniProtKB-UniRule"/>
</dbReference>
<feature type="domain" description="OST48 N-terminal" evidence="9">
    <location>
        <begin position="25"/>
        <end position="259"/>
    </location>
</feature>
<keyword evidence="6 8" id="KW-1133">Transmembrane helix</keyword>
<comment type="pathway">
    <text evidence="2 8">Protein modification; protein glycosylation.</text>
</comment>
<dbReference type="InterPro" id="IPR055457">
    <property type="entry name" value="OST48_N"/>
</dbReference>
<reference evidence="12" key="1">
    <citation type="journal article" date="2016" name="Proc. Natl. Acad. Sci. U.S.A.">
        <title>Comparative genomics of biotechnologically important yeasts.</title>
        <authorList>
            <person name="Riley R."/>
            <person name="Haridas S."/>
            <person name="Wolfe K.H."/>
            <person name="Lopes M.R."/>
            <person name="Hittinger C.T."/>
            <person name="Goeker M."/>
            <person name="Salamov A.A."/>
            <person name="Wisecaver J.H."/>
            <person name="Long T.M."/>
            <person name="Calvey C.H."/>
            <person name="Aerts A.L."/>
            <person name="Barry K.W."/>
            <person name="Choi C."/>
            <person name="Clum A."/>
            <person name="Coughlan A.Y."/>
            <person name="Deshpande S."/>
            <person name="Douglass A.P."/>
            <person name="Hanson S.J."/>
            <person name="Klenk H.-P."/>
            <person name="LaButti K.M."/>
            <person name="Lapidus A."/>
            <person name="Lindquist E.A."/>
            <person name="Lipzen A.M."/>
            <person name="Meier-Kolthoff J.P."/>
            <person name="Ohm R.A."/>
            <person name="Otillar R.P."/>
            <person name="Pangilinan J.L."/>
            <person name="Peng Y."/>
            <person name="Rokas A."/>
            <person name="Rosa C.A."/>
            <person name="Scheuner C."/>
            <person name="Sibirny A.A."/>
            <person name="Slot J.C."/>
            <person name="Stielow J.B."/>
            <person name="Sun H."/>
            <person name="Kurtzman C.P."/>
            <person name="Blackwell M."/>
            <person name="Grigoriev I.V."/>
            <person name="Jeffries T.W."/>
        </authorList>
    </citation>
    <scope>NUCLEOTIDE SEQUENCE [LARGE SCALE GENOMIC DNA]</scope>
    <source>
        <strain evidence="12">NRRL Y-1626</strain>
    </source>
</reference>
<comment type="similarity">
    <text evidence="3 8">Belongs to the DDOST 48 kDa subunit family.</text>
</comment>
<evidence type="ECO:0000256" key="4">
    <source>
        <dbReference type="ARBA" id="ARBA00022692"/>
    </source>
</evidence>
<dbReference type="GO" id="GO:0016740">
    <property type="term" value="F:transferase activity"/>
    <property type="evidence" value="ECO:0007669"/>
    <property type="project" value="UniProtKB-KW"/>
</dbReference>
<keyword evidence="4 8" id="KW-0812">Transmembrane</keyword>
<evidence type="ECO:0000259" key="10">
    <source>
        <dbReference type="Pfam" id="PF23358"/>
    </source>
</evidence>
<comment type="function">
    <text evidence="8">Subunit of the oligosaccharyl transferase (OST) complex that catalyzes the initial transfer of a defined glycan (Glc(3)Man(9)GlcNAc(2) in eukaryotes) from the lipid carrier dolichol-pyrophosphate to an asparagine residue within an Asn-X-Ser/Thr consensus motif in nascent polypeptide chains, the first step in protein N-glycosylation. N-glycosylation occurs cotranslationally and the complex associates with the Sec61 complex at the channel-forming translocon complex that mediates protein translocation across the endoplasmic reticulum (ER).</text>
</comment>
<feature type="chain" id="PRO_5008447699" description="Dolichyl-diphosphooligosaccharide--protein glycosyltransferase subunit WBP1" evidence="8">
    <location>
        <begin position="23"/>
        <end position="459"/>
    </location>
</feature>
<dbReference type="InterPro" id="IPR055459">
    <property type="entry name" value="OST48_MD"/>
</dbReference>
<dbReference type="PANTHER" id="PTHR10830">
    <property type="entry name" value="DOLICHYL-DIPHOSPHOOLIGOSACCHARIDE--PROTEIN GLYCOSYLTRANSFERASE 48 KDA SUBUNIT"/>
    <property type="match status" value="1"/>
</dbReference>
<proteinExistence type="inferred from homology"/>
<dbReference type="EMBL" id="LXPE01000004">
    <property type="protein sequence ID" value="OBA28360.1"/>
    <property type="molecule type" value="Genomic_DNA"/>
</dbReference>
<keyword evidence="8" id="KW-0732">Signal</keyword>
<evidence type="ECO:0000313" key="11">
    <source>
        <dbReference type="EMBL" id="OBA28360.1"/>
    </source>
</evidence>
<keyword evidence="12" id="KW-1185">Reference proteome</keyword>
<keyword evidence="11" id="KW-0808">Transferase</keyword>
<comment type="caution">
    <text evidence="11">The sequence shown here is derived from an EMBL/GenBank/DDBJ whole genome shotgun (WGS) entry which is preliminary data.</text>
</comment>
<evidence type="ECO:0000256" key="6">
    <source>
        <dbReference type="ARBA" id="ARBA00022989"/>
    </source>
</evidence>
<evidence type="ECO:0000256" key="1">
    <source>
        <dbReference type="ARBA" id="ARBA00004479"/>
    </source>
</evidence>
<keyword evidence="5 8" id="KW-0256">Endoplasmic reticulum</keyword>
<feature type="signal peptide" evidence="8">
    <location>
        <begin position="1"/>
        <end position="22"/>
    </location>
</feature>
<evidence type="ECO:0000313" key="12">
    <source>
        <dbReference type="Proteomes" id="UP000092321"/>
    </source>
</evidence>
<sequence>MISNLFFSKILFLCSLFLSCLGKTVLFLHDNASDSELTDYSTFINYLTKERNYDLTLKTFKDDSLSLLSDDLQVNKFDEIIIGPITSTKLKNFNEGQLLQFYENGGNLLILGSSTQSNNNPIRKFLNNIGIYPSPKGYITEDFEDSNTSDLIISDGSLFLNDYIFENKNNDKSITLKDSSSALIDTNEMIFPVVRQSDYMKNSNKDNTWSLSKQGYLAVAFQNLKNNRIAWIASDSLITNEGIEEKDNFEFIKEITKWTFQEKSILNVLGFDHYQLVQEEYYTLDEEKQQNVLSTREVKVTYGEEPYKVKDFVNVDLFLQNLKDVDNSGNAIYEPFFTDDIQFELRMIDPYYRLNLNLDEENSTHYKTGKFALPDHHGVFTFNIKYQRKGLSYIDVKDVKAIRNLAHTEYPRSFEIRNSWVYMSTIFSVIFLWIVFVILFIITSKRVNTTIIKADKKKN</sequence>
<comment type="subcellular location">
    <subcellularLocation>
        <location evidence="8">Endoplasmic reticulum membrane</location>
        <topology evidence="8">Single-pass type I membrane protein</topology>
    </subcellularLocation>
    <subcellularLocation>
        <location evidence="1">Membrane</location>
        <topology evidence="1">Single-pass type I membrane protein</topology>
    </subcellularLocation>
</comment>
<dbReference type="UniPathway" id="UPA00378"/>
<keyword evidence="7 8" id="KW-0472">Membrane</keyword>
<evidence type="ECO:0000256" key="8">
    <source>
        <dbReference type="RuleBase" id="RU361142"/>
    </source>
</evidence>
<dbReference type="PANTHER" id="PTHR10830:SF0">
    <property type="entry name" value="DOLICHYL-DIPHOSPHOOLIGOSACCHARIDE--PROTEIN GLYCOSYLTRANSFERASE 48 KDA SUBUNIT"/>
    <property type="match status" value="1"/>
</dbReference>
<protein>
    <recommendedName>
        <fullName evidence="8">Dolichyl-diphosphooligosaccharide--protein glycosyltransferase subunit WBP1</fullName>
        <shortName evidence="8">Oligosaccharyl transferase subunit WBP1</shortName>
    </recommendedName>
</protein>
<dbReference type="InterPro" id="IPR005013">
    <property type="entry name" value="DDOST_48_kDa_subunit"/>
</dbReference>
<evidence type="ECO:0000256" key="7">
    <source>
        <dbReference type="ARBA" id="ARBA00023136"/>
    </source>
</evidence>
<dbReference type="OrthoDB" id="29105at2759"/>
<dbReference type="Pfam" id="PF03345">
    <property type="entry name" value="OST48_N"/>
    <property type="match status" value="1"/>
</dbReference>
<dbReference type="Pfam" id="PF23358">
    <property type="entry name" value="OST48_MD"/>
    <property type="match status" value="1"/>
</dbReference>
<gene>
    <name evidence="11" type="ORF">HANVADRAFT_55121</name>
</gene>